<dbReference type="PANTHER" id="PTHR33393">
    <property type="entry name" value="POLYGLUTAMINE SYNTHESIS ACCESSORY PROTEIN RV0574C-RELATED"/>
    <property type="match status" value="1"/>
</dbReference>
<keyword evidence="3" id="KW-1133">Transmembrane helix</keyword>
<dbReference type="SMART" id="SM00854">
    <property type="entry name" value="PGA_cap"/>
    <property type="match status" value="1"/>
</dbReference>
<evidence type="ECO:0000313" key="5">
    <source>
        <dbReference type="EMBL" id="MFB2882329.1"/>
    </source>
</evidence>
<evidence type="ECO:0000259" key="4">
    <source>
        <dbReference type="SMART" id="SM00854"/>
    </source>
</evidence>
<dbReference type="InterPro" id="IPR052169">
    <property type="entry name" value="CW_Biosynth-Accessory"/>
</dbReference>
<feature type="compositionally biased region" description="Polar residues" evidence="2">
    <location>
        <begin position="201"/>
        <end position="210"/>
    </location>
</feature>
<reference evidence="5 6" key="1">
    <citation type="submission" date="2024-09" db="EMBL/GenBank/DDBJ databases">
        <title>Floridaenema gen nov. (Aerosakkonemataceae, Aerosakkonematales ord. nov., Cyanobacteria) from benthic tropical and subtropical fresh waters, with the description of four new species.</title>
        <authorList>
            <person name="Moretto J.A."/>
            <person name="Berthold D.E."/>
            <person name="Lefler F.W."/>
            <person name="Huang I.-S."/>
            <person name="Laughinghouse H. IV."/>
        </authorList>
    </citation>
    <scope>NUCLEOTIDE SEQUENCE [LARGE SCALE GENOMIC DNA]</scope>
    <source>
        <strain evidence="5 6">BLCC-F46</strain>
    </source>
</reference>
<accession>A0ABV4XI22</accession>
<dbReference type="RefSeq" id="WP_413275281.1">
    <property type="nucleotide sequence ID" value="NZ_JBHFNQ010000270.1"/>
</dbReference>
<evidence type="ECO:0000256" key="2">
    <source>
        <dbReference type="SAM" id="MobiDB-lite"/>
    </source>
</evidence>
<dbReference type="Pfam" id="PF09587">
    <property type="entry name" value="PGA_cap"/>
    <property type="match status" value="1"/>
</dbReference>
<feature type="transmembrane region" description="Helical" evidence="3">
    <location>
        <begin position="141"/>
        <end position="163"/>
    </location>
</feature>
<feature type="region of interest" description="Disordered" evidence="2">
    <location>
        <begin position="112"/>
        <end position="131"/>
    </location>
</feature>
<dbReference type="PANTHER" id="PTHR33393:SF11">
    <property type="entry name" value="POLYGLUTAMINE SYNTHESIS ACCESSORY PROTEIN RV0574C-RELATED"/>
    <property type="match status" value="1"/>
</dbReference>
<dbReference type="Proteomes" id="UP001576774">
    <property type="component" value="Unassembled WGS sequence"/>
</dbReference>
<dbReference type="InterPro" id="IPR019079">
    <property type="entry name" value="Capsule_synth_CapA"/>
</dbReference>
<protein>
    <submittedName>
        <fullName evidence="5">CapA family protein</fullName>
    </submittedName>
</protein>
<proteinExistence type="inferred from homology"/>
<organism evidence="5 6">
    <name type="scientific">Floridaenema aerugineum BLCC-F46</name>
    <dbReference type="NCBI Taxonomy" id="3153654"/>
    <lineage>
        <taxon>Bacteria</taxon>
        <taxon>Bacillati</taxon>
        <taxon>Cyanobacteriota</taxon>
        <taxon>Cyanophyceae</taxon>
        <taxon>Oscillatoriophycideae</taxon>
        <taxon>Aerosakkonematales</taxon>
        <taxon>Aerosakkonemataceae</taxon>
        <taxon>Floridanema</taxon>
        <taxon>Floridanema aerugineum</taxon>
    </lineage>
</organism>
<evidence type="ECO:0000256" key="1">
    <source>
        <dbReference type="ARBA" id="ARBA00005662"/>
    </source>
</evidence>
<keyword evidence="6" id="KW-1185">Reference proteome</keyword>
<comment type="caution">
    <text evidence="5">The sequence shown here is derived from an EMBL/GenBank/DDBJ whole genome shotgun (WGS) entry which is preliminary data.</text>
</comment>
<evidence type="ECO:0000256" key="3">
    <source>
        <dbReference type="SAM" id="Phobius"/>
    </source>
</evidence>
<evidence type="ECO:0000313" key="6">
    <source>
        <dbReference type="Proteomes" id="UP001576774"/>
    </source>
</evidence>
<comment type="similarity">
    <text evidence="1">Belongs to the CapA family.</text>
</comment>
<feature type="domain" description="Capsule synthesis protein CapA" evidence="4">
    <location>
        <begin position="221"/>
        <end position="460"/>
    </location>
</feature>
<dbReference type="Gene3D" id="3.60.21.10">
    <property type="match status" value="1"/>
</dbReference>
<name>A0ABV4XI22_9CYAN</name>
<feature type="region of interest" description="Disordered" evidence="2">
    <location>
        <begin position="183"/>
        <end position="210"/>
    </location>
</feature>
<dbReference type="CDD" id="cd07381">
    <property type="entry name" value="MPP_CapA"/>
    <property type="match status" value="1"/>
</dbReference>
<dbReference type="EMBL" id="JBHFNQ010000270">
    <property type="protein sequence ID" value="MFB2882329.1"/>
    <property type="molecule type" value="Genomic_DNA"/>
</dbReference>
<keyword evidence="3" id="KW-0472">Membrane</keyword>
<dbReference type="SUPFAM" id="SSF56300">
    <property type="entry name" value="Metallo-dependent phosphatases"/>
    <property type="match status" value="1"/>
</dbReference>
<dbReference type="InterPro" id="IPR029052">
    <property type="entry name" value="Metallo-depent_PP-like"/>
</dbReference>
<sequence length="541" mass="60310">MTQVALEQKSIVNLAQEGNPEAIAALINQVLAKKGVTAIAKCKDNWLHIVLVADEIPDRSVYFRFIIDGITRLNPHHIDFVRLYGRKSDHKWPSWTEAFDLAQTPYFTPIAPQLPPVTRPPEPRKRKPPKYTKKLKKKIRLMLLGGVTWLMVAVLGVVISYQINSPVRYKRQELQPLEHKDPTIPEIKIPTPLASKKPTPKATQTPAAVTSTAIDNKQSITLKAVGDIVPGTNFPNNRLPKNQQELFQNVKASLQGADILFGNFESTLTNYPRTAKDTSRPMVHAFRNPPEYAKLLKEVGFTVMSIANNHSFDFTQKGFEDTYKNLETAGVKAVGKKKQILYKNIKGVEIAFIAFSHLPWHNSVNDLPSAIALVKEAKKKASIVVISFHGGAEGTGAMRVKNRQENFFGENRGNLVLFSRTLIDNGADLVLGHGPHVPRAMELYKGKLIAYSLGNFVGYRTLSTSGVLGKSLILEVKLNSQGDFISGKITPVQLDRRGIPYPDKDANSIPLIRNLTKLDFPKTDLKFALNGHIIKQEKKKD</sequence>
<keyword evidence="3" id="KW-0812">Transmembrane</keyword>
<gene>
    <name evidence="5" type="ORF">ACE1CC_36240</name>
</gene>